<protein>
    <submittedName>
        <fullName evidence="1">Uncharacterized protein</fullName>
    </submittedName>
</protein>
<name>A0AAV4VXW8_9ARAC</name>
<sequence>MIPHNLKLNKTYIRCYSEEILFRKPFRNLVSARYGLQTKRWDGTPELRYARESGQSTSVRSWRKLLLITGVVGERLPR</sequence>
<evidence type="ECO:0000313" key="1">
    <source>
        <dbReference type="EMBL" id="GIY75132.1"/>
    </source>
</evidence>
<dbReference type="Proteomes" id="UP001054837">
    <property type="component" value="Unassembled WGS sequence"/>
</dbReference>
<accession>A0AAV4VXW8</accession>
<comment type="caution">
    <text evidence="1">The sequence shown here is derived from an EMBL/GenBank/DDBJ whole genome shotgun (WGS) entry which is preliminary data.</text>
</comment>
<keyword evidence="2" id="KW-1185">Reference proteome</keyword>
<dbReference type="EMBL" id="BPLQ01013825">
    <property type="protein sequence ID" value="GIY75132.1"/>
    <property type="molecule type" value="Genomic_DNA"/>
</dbReference>
<reference evidence="1 2" key="1">
    <citation type="submission" date="2021-06" db="EMBL/GenBank/DDBJ databases">
        <title>Caerostris darwini draft genome.</title>
        <authorList>
            <person name="Kono N."/>
            <person name="Arakawa K."/>
        </authorList>
    </citation>
    <scope>NUCLEOTIDE SEQUENCE [LARGE SCALE GENOMIC DNA]</scope>
</reference>
<organism evidence="1 2">
    <name type="scientific">Caerostris darwini</name>
    <dbReference type="NCBI Taxonomy" id="1538125"/>
    <lineage>
        <taxon>Eukaryota</taxon>
        <taxon>Metazoa</taxon>
        <taxon>Ecdysozoa</taxon>
        <taxon>Arthropoda</taxon>
        <taxon>Chelicerata</taxon>
        <taxon>Arachnida</taxon>
        <taxon>Araneae</taxon>
        <taxon>Araneomorphae</taxon>
        <taxon>Entelegynae</taxon>
        <taxon>Araneoidea</taxon>
        <taxon>Araneidae</taxon>
        <taxon>Caerostris</taxon>
    </lineage>
</organism>
<gene>
    <name evidence="1" type="ORF">CDAR_372161</name>
</gene>
<dbReference type="AlphaFoldDB" id="A0AAV4VXW8"/>
<proteinExistence type="predicted"/>
<evidence type="ECO:0000313" key="2">
    <source>
        <dbReference type="Proteomes" id="UP001054837"/>
    </source>
</evidence>